<dbReference type="RefSeq" id="WP_408160433.1">
    <property type="nucleotide sequence ID" value="NZ_JAQQFM010000013.1"/>
</dbReference>
<protein>
    <submittedName>
        <fullName evidence="1">Type VI secretion system baseplate subunit TssG</fullName>
    </submittedName>
</protein>
<evidence type="ECO:0000313" key="2">
    <source>
        <dbReference type="Proteomes" id="UP001629246"/>
    </source>
</evidence>
<dbReference type="PANTHER" id="PTHR35564">
    <property type="match status" value="1"/>
</dbReference>
<sequence>MNFFQLCHLLESQAPHRPLLGEGDTPEFDVVRFRPFPLPGFPGSEVIKVELERERPHAPPSILTSFLGLYGVNARMPHYFTDDIVLRREGSEAVAAFLDMFNHRIATLFYRSWRKYRYPLGFRPGGEDSMSGYLLCLAGFGIGNAHRKQGIPSARLLALLGLLMQRTRTAEGLVGVIRQMLPGALVVVAEFQPVWIRLSIQQGLGSRPKDGLAPQGLGDGHVLGRGLWDRTQTVRLSIQPADAVQVNALLPGASLHADMMNLMRVYLGYKVDVELKLRLPVRLAPVLALRGGRTEAEAKGEDAAARPRLGWTSLLKPVAERVVTISLGGYRGLPV</sequence>
<comment type="caution">
    <text evidence="1">The sequence shown here is derived from an EMBL/GenBank/DDBJ whole genome shotgun (WGS) entry which is preliminary data.</text>
</comment>
<dbReference type="InterPro" id="IPR010732">
    <property type="entry name" value="T6SS_TssG-like"/>
</dbReference>
<name>A0ABW9AFB0_9BURK</name>
<evidence type="ECO:0000313" key="1">
    <source>
        <dbReference type="EMBL" id="MFL9927189.1"/>
    </source>
</evidence>
<dbReference type="NCBIfam" id="TIGR03347">
    <property type="entry name" value="VI_chp_1"/>
    <property type="match status" value="1"/>
</dbReference>
<reference evidence="1 2" key="1">
    <citation type="journal article" date="2024" name="Chem. Sci.">
        <title>Discovery of megapolipeptins by genome mining of a Burkholderiales bacteria collection.</title>
        <authorList>
            <person name="Paulo B.S."/>
            <person name="Recchia M.J.J."/>
            <person name="Lee S."/>
            <person name="Fergusson C.H."/>
            <person name="Romanowski S.B."/>
            <person name="Hernandez A."/>
            <person name="Krull N."/>
            <person name="Liu D.Y."/>
            <person name="Cavanagh H."/>
            <person name="Bos A."/>
            <person name="Gray C.A."/>
            <person name="Murphy B.T."/>
            <person name="Linington R.G."/>
            <person name="Eustaquio A.S."/>
        </authorList>
    </citation>
    <scope>NUCLEOTIDE SEQUENCE [LARGE SCALE GENOMIC DNA]</scope>
    <source>
        <strain evidence="1 2">RL21-008-BIB-A</strain>
    </source>
</reference>
<organism evidence="1 2">
    <name type="scientific">Herbaspirillum lusitanum</name>
    <dbReference type="NCBI Taxonomy" id="213312"/>
    <lineage>
        <taxon>Bacteria</taxon>
        <taxon>Pseudomonadati</taxon>
        <taxon>Pseudomonadota</taxon>
        <taxon>Betaproteobacteria</taxon>
        <taxon>Burkholderiales</taxon>
        <taxon>Oxalobacteraceae</taxon>
        <taxon>Herbaspirillum</taxon>
    </lineage>
</organism>
<gene>
    <name evidence="1" type="primary">tssG</name>
    <name evidence="1" type="ORF">PQR62_23155</name>
</gene>
<accession>A0ABW9AFB0</accession>
<keyword evidence="2" id="KW-1185">Reference proteome</keyword>
<dbReference type="PANTHER" id="PTHR35564:SF3">
    <property type="entry name" value="TYPE VI SECRETION SYSTEM BASEPLATE SUBUNIT TSSG"/>
    <property type="match status" value="1"/>
</dbReference>
<dbReference type="EMBL" id="JAQQFM010000013">
    <property type="protein sequence ID" value="MFL9927189.1"/>
    <property type="molecule type" value="Genomic_DNA"/>
</dbReference>
<dbReference type="Pfam" id="PF06996">
    <property type="entry name" value="T6SS_TssG"/>
    <property type="match status" value="1"/>
</dbReference>
<dbReference type="Proteomes" id="UP001629246">
    <property type="component" value="Unassembled WGS sequence"/>
</dbReference>
<proteinExistence type="predicted"/>